<dbReference type="EMBL" id="CP046996">
    <property type="protein sequence ID" value="QHA01403.1"/>
    <property type="molecule type" value="Genomic_DNA"/>
</dbReference>
<reference evidence="6 7" key="1">
    <citation type="submission" date="2019-12" db="EMBL/GenBank/DDBJ databases">
        <title>Sequence classification of anaerobic respiratory reductive dehalogenases: First we see many, then we see few.</title>
        <authorList>
            <person name="Molenda O."/>
            <person name="Puentes Jacome L.A."/>
            <person name="Cao X."/>
            <person name="Nesbo C.L."/>
            <person name="Tang S."/>
            <person name="Morson N."/>
            <person name="Patron J."/>
            <person name="Lomheim L."/>
            <person name="Wishart D.S."/>
            <person name="Edwards E.A."/>
        </authorList>
    </citation>
    <scope>NUCLEOTIDE SEQUENCE [LARGE SCALE GENOMIC DNA]</scope>
    <source>
        <strain evidence="6 7">12DCA</strain>
    </source>
</reference>
<dbReference type="SUPFAM" id="SSF52540">
    <property type="entry name" value="P-loop containing nucleoside triphosphate hydrolases"/>
    <property type="match status" value="1"/>
</dbReference>
<keyword evidence="4" id="KW-0699">rRNA-binding</keyword>
<keyword evidence="4" id="KW-0690">Ribosome biogenesis</keyword>
<dbReference type="GO" id="GO:0003924">
    <property type="term" value="F:GTPase activity"/>
    <property type="evidence" value="ECO:0007669"/>
    <property type="project" value="UniProtKB-UniRule"/>
</dbReference>
<dbReference type="CDD" id="cd03710">
    <property type="entry name" value="BipA_TypA_C"/>
    <property type="match status" value="1"/>
</dbReference>
<dbReference type="InterPro" id="IPR006298">
    <property type="entry name" value="BipA"/>
</dbReference>
<dbReference type="InterPro" id="IPR031157">
    <property type="entry name" value="G_TR_CS"/>
</dbReference>
<dbReference type="InterPro" id="IPR004161">
    <property type="entry name" value="EFTu-like_2"/>
</dbReference>
<keyword evidence="2 4" id="KW-0342">GTP-binding</keyword>
<feature type="binding site" evidence="4">
    <location>
        <begin position="129"/>
        <end position="132"/>
    </location>
    <ligand>
        <name>GTP</name>
        <dbReference type="ChEBI" id="CHEBI:37565"/>
    </ligand>
</feature>
<dbReference type="FunFam" id="3.30.70.240:FF:000002">
    <property type="entry name" value="GTP-binding protein TypA"/>
    <property type="match status" value="1"/>
</dbReference>
<evidence type="ECO:0000256" key="3">
    <source>
        <dbReference type="ARBA" id="ARBA00048548"/>
    </source>
</evidence>
<dbReference type="Proteomes" id="UP000430508">
    <property type="component" value="Chromosome"/>
</dbReference>
<dbReference type="InterPro" id="IPR047042">
    <property type="entry name" value="BipA_II"/>
</dbReference>
<dbReference type="InterPro" id="IPR005225">
    <property type="entry name" value="Small_GTP-bd"/>
</dbReference>
<name>A0A857DKS0_9FIRM</name>
<dbReference type="Gene3D" id="3.30.70.240">
    <property type="match status" value="1"/>
</dbReference>
<dbReference type="GO" id="GO:0005525">
    <property type="term" value="F:GTP binding"/>
    <property type="evidence" value="ECO:0007669"/>
    <property type="project" value="UniProtKB-UniRule"/>
</dbReference>
<evidence type="ECO:0000256" key="2">
    <source>
        <dbReference type="ARBA" id="ARBA00023134"/>
    </source>
</evidence>
<dbReference type="GO" id="GO:0000027">
    <property type="term" value="P:ribosomal large subunit assembly"/>
    <property type="evidence" value="ECO:0007669"/>
    <property type="project" value="UniProtKB-UniRule"/>
</dbReference>
<dbReference type="FunFam" id="2.40.30.10:FF:000016">
    <property type="entry name" value="GTP-binding protein TypA"/>
    <property type="match status" value="1"/>
</dbReference>
<dbReference type="NCBIfam" id="TIGR01394">
    <property type="entry name" value="TypA_BipA"/>
    <property type="match status" value="1"/>
</dbReference>
<proteinExistence type="inferred from homology"/>
<feature type="domain" description="Tr-type G" evidence="5">
    <location>
        <begin position="4"/>
        <end position="199"/>
    </location>
</feature>
<comment type="function">
    <text evidence="4">A 50S ribosomal subunit assembly protein with GTPase activity, required for 50S subunit assembly at low temperatures, may also play a role in translation. Binds GTP and analogs. Binds the 70S ribosome between the 30S and 50S subunits, in a similar position as ribosome-bound EF-G; it contacts a number of ribosomal proteins, both rRNAs and the A-site tRNA.</text>
</comment>
<keyword evidence="4" id="KW-0820">tRNA-binding</keyword>
<dbReference type="Gene3D" id="2.40.50.250">
    <property type="entry name" value="bipa protein"/>
    <property type="match status" value="1"/>
</dbReference>
<accession>A0A857DKS0</accession>
<dbReference type="InterPro" id="IPR035647">
    <property type="entry name" value="EFG_III/V"/>
</dbReference>
<dbReference type="Pfam" id="PF03144">
    <property type="entry name" value="GTP_EFTU_D2"/>
    <property type="match status" value="1"/>
</dbReference>
<feature type="binding site" evidence="4">
    <location>
        <begin position="16"/>
        <end position="21"/>
    </location>
    <ligand>
        <name>GTP</name>
        <dbReference type="ChEBI" id="CHEBI:37565"/>
    </ligand>
</feature>
<dbReference type="GO" id="GO:0005829">
    <property type="term" value="C:cytosol"/>
    <property type="evidence" value="ECO:0007669"/>
    <property type="project" value="TreeGrafter"/>
</dbReference>
<dbReference type="NCBIfam" id="TIGR00231">
    <property type="entry name" value="small_GTP"/>
    <property type="match status" value="1"/>
</dbReference>
<dbReference type="InterPro" id="IPR000640">
    <property type="entry name" value="EFG_V-like"/>
</dbReference>
<dbReference type="PROSITE" id="PS51722">
    <property type="entry name" value="G_TR_2"/>
    <property type="match status" value="1"/>
</dbReference>
<sequence>MYADHLRNLAIIAHVDHGKTSLVDVMLRQSGAFRSNEQVEERVMDSNDLEKERGITILAKNTSVNWQGVKINIVDTPGHADFGGEVERVLKMVDGVLLVVDAFEGPMPQTKFVLRKALELDLKPIVVINKVDRPEARPYEVVDEVLELFMQLGASDEQLDFPIVYTSARQGNAGYEPGEMTEDLIPLFETILKEIPPPECDPESPLQMLATTLDYNDYLGKIAIGRVFRGKLTANTQVAVIKRDGSIEKVKVGKVFTFQNLGRVDVLEANAGDIVAISGIPNINIGETIADPLNPEPLPMIEIDEPTLTMLFMVNTGPFAGTEGKHITSRKLRERLFKEIETNVSLRVEETENMDCFQVSGRGELHLSILIENMRREGFELMVSKPEVILKEIDGVKCEPFEHLTCDIPDSCTGTVIEMLGTRKAEMQNMVNMSGGVTRLEFLIPARGLIGFRGDYLTETRGEGIMAHVFHSYQPYKGDIQGRNRGVLVASDPGESTAYALFQLQDRGRMFIDPGTKVYEGMIVGQSNREQDIDINIARKKQLTNMRSSGADESLRLEPAKLLGLEEALEYINDDEYVEITPINVRLRKRFLDKNTRTRYEKQKNMSGI</sequence>
<dbReference type="FunFam" id="3.40.50.300:FF:000055">
    <property type="entry name" value="GTP-binding protein TypA"/>
    <property type="match status" value="1"/>
</dbReference>
<dbReference type="Pfam" id="PF21018">
    <property type="entry name" value="BipA_C"/>
    <property type="match status" value="1"/>
</dbReference>
<dbReference type="GO" id="GO:0019843">
    <property type="term" value="F:rRNA binding"/>
    <property type="evidence" value="ECO:0007669"/>
    <property type="project" value="UniProtKB-KW"/>
</dbReference>
<protein>
    <recommendedName>
        <fullName evidence="4">Large ribosomal subunit assembly factor BipA</fullName>
        <ecNumber evidence="4">3.6.5.-</ecNumber>
    </recommendedName>
    <alternativeName>
        <fullName evidence="4">GTP-binding protein BipA</fullName>
    </alternativeName>
</protein>
<dbReference type="InterPro" id="IPR009000">
    <property type="entry name" value="Transl_B-barrel_sf"/>
</dbReference>
<keyword evidence="1 4" id="KW-0547">Nucleotide-binding</keyword>
<dbReference type="FunFam" id="3.30.70.870:FF:000003">
    <property type="entry name" value="GTP-binding protein TypA"/>
    <property type="match status" value="1"/>
</dbReference>
<dbReference type="FunFam" id="2.40.50.250:FF:000001">
    <property type="entry name" value="GTP-binding protein TypA"/>
    <property type="match status" value="1"/>
</dbReference>
<gene>
    <name evidence="6" type="primary">typA</name>
    <name evidence="4" type="synonym">bipA</name>
    <name evidence="6" type="ORF">GQ588_12525</name>
</gene>
<dbReference type="EC" id="3.6.5.-" evidence="4"/>
<evidence type="ECO:0000313" key="7">
    <source>
        <dbReference type="Proteomes" id="UP000430508"/>
    </source>
</evidence>
<evidence type="ECO:0000313" key="6">
    <source>
        <dbReference type="EMBL" id="QHA01403.1"/>
    </source>
</evidence>
<evidence type="ECO:0000259" key="5">
    <source>
        <dbReference type="PROSITE" id="PS51722"/>
    </source>
</evidence>
<dbReference type="GO" id="GO:0009409">
    <property type="term" value="P:response to cold"/>
    <property type="evidence" value="ECO:0007669"/>
    <property type="project" value="UniProtKB-ARBA"/>
</dbReference>
<dbReference type="PROSITE" id="PS00301">
    <property type="entry name" value="G_TR_1"/>
    <property type="match status" value="1"/>
</dbReference>
<keyword evidence="4" id="KW-0378">Hydrolase</keyword>
<dbReference type="GO" id="GO:1990904">
    <property type="term" value="C:ribonucleoprotein complex"/>
    <property type="evidence" value="ECO:0007669"/>
    <property type="project" value="TreeGrafter"/>
</dbReference>
<dbReference type="InterPro" id="IPR027417">
    <property type="entry name" value="P-loop_NTPase"/>
</dbReference>
<dbReference type="AlphaFoldDB" id="A0A857DKS0"/>
<dbReference type="InterPro" id="IPR047041">
    <property type="entry name" value="BipA_GTP-bd_dom"/>
</dbReference>
<dbReference type="HAMAP" id="MF_00849">
    <property type="entry name" value="BipA"/>
    <property type="match status" value="1"/>
</dbReference>
<keyword evidence="4" id="KW-0963">Cytoplasm</keyword>
<dbReference type="PANTHER" id="PTHR42908">
    <property type="entry name" value="TRANSLATION ELONGATION FACTOR-RELATED"/>
    <property type="match status" value="1"/>
</dbReference>
<comment type="subunit">
    <text evidence="4">Monomer.</text>
</comment>
<dbReference type="PRINTS" id="PR00315">
    <property type="entry name" value="ELONGATNFCT"/>
</dbReference>
<comment type="similarity">
    <text evidence="4">Belongs to the TRAFAC class translation factor GTPase superfamily. Classic translation factor GTPase family. BipA subfamily.</text>
</comment>
<dbReference type="CDD" id="cd16263">
    <property type="entry name" value="BipA_III"/>
    <property type="match status" value="1"/>
</dbReference>
<dbReference type="GO" id="GO:0043022">
    <property type="term" value="F:ribosome binding"/>
    <property type="evidence" value="ECO:0007669"/>
    <property type="project" value="UniProtKB-UniRule"/>
</dbReference>
<dbReference type="Pfam" id="PF00679">
    <property type="entry name" value="EFG_C"/>
    <property type="match status" value="1"/>
</dbReference>
<dbReference type="Gene3D" id="3.30.70.870">
    <property type="entry name" value="Elongation Factor G (Translational Gtpase), domain 3"/>
    <property type="match status" value="1"/>
</dbReference>
<dbReference type="GO" id="GO:0000049">
    <property type="term" value="F:tRNA binding"/>
    <property type="evidence" value="ECO:0007669"/>
    <property type="project" value="UniProtKB-KW"/>
</dbReference>
<dbReference type="InterPro" id="IPR035651">
    <property type="entry name" value="BipA_V"/>
</dbReference>
<dbReference type="Gene3D" id="3.40.50.300">
    <property type="entry name" value="P-loop containing nucleotide triphosphate hydrolases"/>
    <property type="match status" value="1"/>
</dbReference>
<keyword evidence="4" id="KW-0694">RNA-binding</keyword>
<dbReference type="GO" id="GO:0010467">
    <property type="term" value="P:gene expression"/>
    <property type="evidence" value="ECO:0007669"/>
    <property type="project" value="UniProtKB-ARBA"/>
</dbReference>
<organism evidence="6 7">
    <name type="scientific">Dehalobacter restrictus</name>
    <dbReference type="NCBI Taxonomy" id="55583"/>
    <lineage>
        <taxon>Bacteria</taxon>
        <taxon>Bacillati</taxon>
        <taxon>Bacillota</taxon>
        <taxon>Clostridia</taxon>
        <taxon>Eubacteriales</taxon>
        <taxon>Desulfitobacteriaceae</taxon>
        <taxon>Dehalobacter</taxon>
    </lineage>
</organism>
<dbReference type="InterPro" id="IPR042116">
    <property type="entry name" value="TypA/BipA_C"/>
</dbReference>
<dbReference type="CDD" id="cd03691">
    <property type="entry name" value="BipA_TypA_II"/>
    <property type="match status" value="1"/>
</dbReference>
<dbReference type="PANTHER" id="PTHR42908:SF8">
    <property type="entry name" value="TR-TYPE G DOMAIN-CONTAINING PROTEIN"/>
    <property type="match status" value="1"/>
</dbReference>
<dbReference type="Gene3D" id="2.40.30.10">
    <property type="entry name" value="Translation factors"/>
    <property type="match status" value="1"/>
</dbReference>
<dbReference type="SUPFAM" id="SSF54980">
    <property type="entry name" value="EF-G C-terminal domain-like"/>
    <property type="match status" value="2"/>
</dbReference>
<dbReference type="InterPro" id="IPR047043">
    <property type="entry name" value="BipA_III"/>
</dbReference>
<evidence type="ECO:0000256" key="4">
    <source>
        <dbReference type="HAMAP-Rule" id="MF_00849"/>
    </source>
</evidence>
<dbReference type="RefSeq" id="WP_019226011.1">
    <property type="nucleotide sequence ID" value="NZ_CP046996.1"/>
</dbReference>
<dbReference type="InterPro" id="IPR048876">
    <property type="entry name" value="BipA_C"/>
</dbReference>
<dbReference type="SUPFAM" id="SSF50447">
    <property type="entry name" value="Translation proteins"/>
    <property type="match status" value="1"/>
</dbReference>
<comment type="catalytic activity">
    <reaction evidence="3 4">
        <text>GTP + H2O = GDP + phosphate + H(+)</text>
        <dbReference type="Rhea" id="RHEA:19669"/>
        <dbReference type="ChEBI" id="CHEBI:15377"/>
        <dbReference type="ChEBI" id="CHEBI:15378"/>
        <dbReference type="ChEBI" id="CHEBI:37565"/>
        <dbReference type="ChEBI" id="CHEBI:43474"/>
        <dbReference type="ChEBI" id="CHEBI:58189"/>
    </reaction>
</comment>
<dbReference type="InterPro" id="IPR000795">
    <property type="entry name" value="T_Tr_GTP-bd_dom"/>
</dbReference>
<dbReference type="Pfam" id="PF00009">
    <property type="entry name" value="GTP_EFTU"/>
    <property type="match status" value="1"/>
</dbReference>
<dbReference type="CDD" id="cd01891">
    <property type="entry name" value="TypA_BipA"/>
    <property type="match status" value="1"/>
</dbReference>
<comment type="subcellular location">
    <subcellularLocation>
        <location evidence="4">Cytoplasm</location>
    </subcellularLocation>
    <text evidence="4">Binds to ribosomes.</text>
</comment>
<evidence type="ECO:0000256" key="1">
    <source>
        <dbReference type="ARBA" id="ARBA00022741"/>
    </source>
</evidence>